<accession>A0A1I2ZZ33</accession>
<evidence type="ECO:0000256" key="2">
    <source>
        <dbReference type="ARBA" id="ARBA00023015"/>
    </source>
</evidence>
<dbReference type="OrthoDB" id="9803470at2"/>
<dbReference type="InterPro" id="IPR014284">
    <property type="entry name" value="RNA_pol_sigma-70_dom"/>
</dbReference>
<dbReference type="PANTHER" id="PTHR43133">
    <property type="entry name" value="RNA POLYMERASE ECF-TYPE SIGMA FACTO"/>
    <property type="match status" value="1"/>
</dbReference>
<evidence type="ECO:0000256" key="3">
    <source>
        <dbReference type="ARBA" id="ARBA00023082"/>
    </source>
</evidence>
<sequence length="157" mass="17713">MSDDILGHIPALRAYARALCKSHPDAEDLVQETLLRAIENAHRYQPGTNMRAWLFTIMRNRFFTNCHKAARERTGSADCASLVPQVKADQEWHLQANELKAALAEMPAHYREAIILVGALGESYQDAARILDCDIGTIKSRVNRARNMLRKVLEPAF</sequence>
<evidence type="ECO:0000259" key="8">
    <source>
        <dbReference type="Pfam" id="PF08281"/>
    </source>
</evidence>
<dbReference type="SUPFAM" id="SSF88659">
    <property type="entry name" value="Sigma3 and sigma4 domains of RNA polymerase sigma factors"/>
    <property type="match status" value="1"/>
</dbReference>
<name>A0A1I2ZZ33_9RHOB</name>
<dbReference type="CDD" id="cd06171">
    <property type="entry name" value="Sigma70_r4"/>
    <property type="match status" value="1"/>
</dbReference>
<dbReference type="PANTHER" id="PTHR43133:SF25">
    <property type="entry name" value="RNA POLYMERASE SIGMA FACTOR RFAY-RELATED"/>
    <property type="match status" value="1"/>
</dbReference>
<feature type="domain" description="RNA polymerase sigma-70 region 2" evidence="7">
    <location>
        <begin position="8"/>
        <end position="71"/>
    </location>
</feature>
<dbReference type="GO" id="GO:0016987">
    <property type="term" value="F:sigma factor activity"/>
    <property type="evidence" value="ECO:0007669"/>
    <property type="project" value="UniProtKB-KW"/>
</dbReference>
<dbReference type="Proteomes" id="UP000183635">
    <property type="component" value="Unassembled WGS sequence"/>
</dbReference>
<dbReference type="InterPro" id="IPR039425">
    <property type="entry name" value="RNA_pol_sigma-70-like"/>
</dbReference>
<evidence type="ECO:0000313" key="10">
    <source>
        <dbReference type="Proteomes" id="UP000183635"/>
    </source>
</evidence>
<dbReference type="InterPro" id="IPR007627">
    <property type="entry name" value="RNA_pol_sigma70_r2"/>
</dbReference>
<keyword evidence="4 6" id="KW-0238">DNA-binding</keyword>
<dbReference type="GO" id="GO:0003677">
    <property type="term" value="F:DNA binding"/>
    <property type="evidence" value="ECO:0007669"/>
    <property type="project" value="UniProtKB-KW"/>
</dbReference>
<keyword evidence="2 6" id="KW-0805">Transcription regulation</keyword>
<protein>
    <recommendedName>
        <fullName evidence="6">RNA polymerase sigma factor</fullName>
    </recommendedName>
</protein>
<dbReference type="GO" id="GO:0006352">
    <property type="term" value="P:DNA-templated transcription initiation"/>
    <property type="evidence" value="ECO:0007669"/>
    <property type="project" value="InterPro"/>
</dbReference>
<dbReference type="InterPro" id="IPR036388">
    <property type="entry name" value="WH-like_DNA-bd_sf"/>
</dbReference>
<organism evidence="9 10">
    <name type="scientific">Paracoccus aminovorans</name>
    <dbReference type="NCBI Taxonomy" id="34004"/>
    <lineage>
        <taxon>Bacteria</taxon>
        <taxon>Pseudomonadati</taxon>
        <taxon>Pseudomonadota</taxon>
        <taxon>Alphaproteobacteria</taxon>
        <taxon>Rhodobacterales</taxon>
        <taxon>Paracoccaceae</taxon>
        <taxon>Paracoccus</taxon>
    </lineage>
</organism>
<evidence type="ECO:0000256" key="6">
    <source>
        <dbReference type="RuleBase" id="RU000716"/>
    </source>
</evidence>
<keyword evidence="10" id="KW-1185">Reference proteome</keyword>
<dbReference type="Gene3D" id="1.10.10.10">
    <property type="entry name" value="Winged helix-like DNA-binding domain superfamily/Winged helix DNA-binding domain"/>
    <property type="match status" value="1"/>
</dbReference>
<reference evidence="9 10" key="1">
    <citation type="submission" date="2016-10" db="EMBL/GenBank/DDBJ databases">
        <authorList>
            <person name="de Groot N.N."/>
        </authorList>
    </citation>
    <scope>NUCLEOTIDE SEQUENCE [LARGE SCALE GENOMIC DNA]</scope>
    <source>
        <strain evidence="9 10">DSM 8537</strain>
    </source>
</reference>
<dbReference type="PROSITE" id="PS01063">
    <property type="entry name" value="SIGMA70_ECF"/>
    <property type="match status" value="1"/>
</dbReference>
<comment type="similarity">
    <text evidence="1 6">Belongs to the sigma-70 factor family. ECF subfamily.</text>
</comment>
<gene>
    <name evidence="9" type="ORF">SAMN04488021_11178</name>
</gene>
<dbReference type="InterPro" id="IPR013249">
    <property type="entry name" value="RNA_pol_sigma70_r4_t2"/>
</dbReference>
<evidence type="ECO:0000259" key="7">
    <source>
        <dbReference type="Pfam" id="PF04542"/>
    </source>
</evidence>
<dbReference type="InterPro" id="IPR013325">
    <property type="entry name" value="RNA_pol_sigma_r2"/>
</dbReference>
<dbReference type="NCBIfam" id="TIGR02937">
    <property type="entry name" value="sigma70-ECF"/>
    <property type="match status" value="1"/>
</dbReference>
<evidence type="ECO:0000256" key="5">
    <source>
        <dbReference type="ARBA" id="ARBA00023163"/>
    </source>
</evidence>
<dbReference type="EMBL" id="FOPU01000011">
    <property type="protein sequence ID" value="SFH42910.1"/>
    <property type="molecule type" value="Genomic_DNA"/>
</dbReference>
<evidence type="ECO:0000313" key="9">
    <source>
        <dbReference type="EMBL" id="SFH42910.1"/>
    </source>
</evidence>
<keyword evidence="3 6" id="KW-0731">Sigma factor</keyword>
<dbReference type="AlphaFoldDB" id="A0A1I2ZZ33"/>
<dbReference type="Pfam" id="PF04542">
    <property type="entry name" value="Sigma70_r2"/>
    <property type="match status" value="1"/>
</dbReference>
<dbReference type="Gene3D" id="1.10.1740.10">
    <property type="match status" value="1"/>
</dbReference>
<dbReference type="STRING" id="34004.SAMN04488021_11178"/>
<evidence type="ECO:0000256" key="4">
    <source>
        <dbReference type="ARBA" id="ARBA00023125"/>
    </source>
</evidence>
<feature type="domain" description="RNA polymerase sigma factor 70 region 4 type 2" evidence="8">
    <location>
        <begin position="97"/>
        <end position="148"/>
    </location>
</feature>
<dbReference type="Pfam" id="PF08281">
    <property type="entry name" value="Sigma70_r4_2"/>
    <property type="match status" value="1"/>
</dbReference>
<keyword evidence="5 6" id="KW-0804">Transcription</keyword>
<dbReference type="InterPro" id="IPR013324">
    <property type="entry name" value="RNA_pol_sigma_r3/r4-like"/>
</dbReference>
<dbReference type="SUPFAM" id="SSF88946">
    <property type="entry name" value="Sigma2 domain of RNA polymerase sigma factors"/>
    <property type="match status" value="1"/>
</dbReference>
<proteinExistence type="inferred from homology"/>
<dbReference type="RefSeq" id="WP_083412677.1">
    <property type="nucleotide sequence ID" value="NZ_CBCRYP010000022.1"/>
</dbReference>
<dbReference type="InterPro" id="IPR000838">
    <property type="entry name" value="RNA_pol_sigma70_ECF_CS"/>
</dbReference>
<evidence type="ECO:0000256" key="1">
    <source>
        <dbReference type="ARBA" id="ARBA00010641"/>
    </source>
</evidence>